<dbReference type="HOGENOM" id="CLU_2997408_0_0_1"/>
<evidence type="ECO:0000313" key="1">
    <source>
        <dbReference type="EMBL" id="KIO06859.1"/>
    </source>
</evidence>
<protein>
    <submittedName>
        <fullName evidence="1">Uncharacterized protein</fullName>
    </submittedName>
</protein>
<accession>A0A0C3PG04</accession>
<gene>
    <name evidence="1" type="ORF">M404DRAFT_998272</name>
</gene>
<proteinExistence type="predicted"/>
<reference evidence="2" key="2">
    <citation type="submission" date="2015-01" db="EMBL/GenBank/DDBJ databases">
        <title>Evolutionary Origins and Diversification of the Mycorrhizal Mutualists.</title>
        <authorList>
            <consortium name="DOE Joint Genome Institute"/>
            <consortium name="Mycorrhizal Genomics Consortium"/>
            <person name="Kohler A."/>
            <person name="Kuo A."/>
            <person name="Nagy L.G."/>
            <person name="Floudas D."/>
            <person name="Copeland A."/>
            <person name="Barry K.W."/>
            <person name="Cichocki N."/>
            <person name="Veneault-Fourrey C."/>
            <person name="LaButti K."/>
            <person name="Lindquist E.A."/>
            <person name="Lipzen A."/>
            <person name="Lundell T."/>
            <person name="Morin E."/>
            <person name="Murat C."/>
            <person name="Riley R."/>
            <person name="Ohm R."/>
            <person name="Sun H."/>
            <person name="Tunlid A."/>
            <person name="Henrissat B."/>
            <person name="Grigoriev I.V."/>
            <person name="Hibbett D.S."/>
            <person name="Martin F."/>
        </authorList>
    </citation>
    <scope>NUCLEOTIDE SEQUENCE [LARGE SCALE GENOMIC DNA]</scope>
    <source>
        <strain evidence="2">Marx 270</strain>
    </source>
</reference>
<organism evidence="1 2">
    <name type="scientific">Pisolithus tinctorius Marx 270</name>
    <dbReference type="NCBI Taxonomy" id="870435"/>
    <lineage>
        <taxon>Eukaryota</taxon>
        <taxon>Fungi</taxon>
        <taxon>Dikarya</taxon>
        <taxon>Basidiomycota</taxon>
        <taxon>Agaricomycotina</taxon>
        <taxon>Agaricomycetes</taxon>
        <taxon>Agaricomycetidae</taxon>
        <taxon>Boletales</taxon>
        <taxon>Sclerodermatineae</taxon>
        <taxon>Pisolithaceae</taxon>
        <taxon>Pisolithus</taxon>
    </lineage>
</organism>
<sequence length="57" mass="6289">MTYKALVDRVFLSFLGNNACDPGLFHGHKVGTPSICYPCSSPMHGIQSVSTRYFLHS</sequence>
<reference evidence="1 2" key="1">
    <citation type="submission" date="2014-04" db="EMBL/GenBank/DDBJ databases">
        <authorList>
            <consortium name="DOE Joint Genome Institute"/>
            <person name="Kuo A."/>
            <person name="Kohler A."/>
            <person name="Costa M.D."/>
            <person name="Nagy L.G."/>
            <person name="Floudas D."/>
            <person name="Copeland A."/>
            <person name="Barry K.W."/>
            <person name="Cichocki N."/>
            <person name="Veneault-Fourrey C."/>
            <person name="LaButti K."/>
            <person name="Lindquist E.A."/>
            <person name="Lipzen A."/>
            <person name="Lundell T."/>
            <person name="Morin E."/>
            <person name="Murat C."/>
            <person name="Sun H."/>
            <person name="Tunlid A."/>
            <person name="Henrissat B."/>
            <person name="Grigoriev I.V."/>
            <person name="Hibbett D.S."/>
            <person name="Martin F."/>
            <person name="Nordberg H.P."/>
            <person name="Cantor M.N."/>
            <person name="Hua S.X."/>
        </authorList>
    </citation>
    <scope>NUCLEOTIDE SEQUENCE [LARGE SCALE GENOMIC DNA]</scope>
    <source>
        <strain evidence="1 2">Marx 270</strain>
    </source>
</reference>
<evidence type="ECO:0000313" key="2">
    <source>
        <dbReference type="Proteomes" id="UP000054217"/>
    </source>
</evidence>
<dbReference type="EMBL" id="KN831961">
    <property type="protein sequence ID" value="KIO06859.1"/>
    <property type="molecule type" value="Genomic_DNA"/>
</dbReference>
<name>A0A0C3PG04_PISTI</name>
<dbReference type="Proteomes" id="UP000054217">
    <property type="component" value="Unassembled WGS sequence"/>
</dbReference>
<dbReference type="InParanoid" id="A0A0C3PG04"/>
<dbReference type="AlphaFoldDB" id="A0A0C3PG04"/>
<keyword evidence="2" id="KW-1185">Reference proteome</keyword>